<proteinExistence type="predicted"/>
<reference evidence="2" key="1">
    <citation type="submission" date="2021-02" db="EMBL/GenBank/DDBJ databases">
        <authorList>
            <person name="Steward A R."/>
        </authorList>
    </citation>
    <scope>NUCLEOTIDE SEQUENCE</scope>
</reference>
<feature type="transmembrane region" description="Helical" evidence="1">
    <location>
        <begin position="69"/>
        <end position="95"/>
    </location>
</feature>
<comment type="caution">
    <text evidence="2">The sequence shown here is derived from an EMBL/GenBank/DDBJ whole genome shotgun (WGS) entry which is preliminary data.</text>
</comment>
<feature type="transmembrane region" description="Helical" evidence="1">
    <location>
        <begin position="107"/>
        <end position="128"/>
    </location>
</feature>
<dbReference type="Pfam" id="PF15860">
    <property type="entry name" value="DUF4728"/>
    <property type="match status" value="1"/>
</dbReference>
<dbReference type="EMBL" id="CAJOBZ010000018">
    <property type="protein sequence ID" value="CAF4857155.1"/>
    <property type="molecule type" value="Genomic_DNA"/>
</dbReference>
<dbReference type="InterPro" id="IPR031720">
    <property type="entry name" value="DUF4728"/>
</dbReference>
<feature type="transmembrane region" description="Helical" evidence="1">
    <location>
        <begin position="140"/>
        <end position="163"/>
    </location>
</feature>
<evidence type="ECO:0000313" key="3">
    <source>
        <dbReference type="Proteomes" id="UP000663880"/>
    </source>
</evidence>
<dbReference type="PANTHER" id="PTHR36694:SF11">
    <property type="entry name" value="LP21121P-RELATED"/>
    <property type="match status" value="1"/>
</dbReference>
<sequence>MSIVSSADEFSKSLEAIPRQRSFACLSLKFGSLFSGLAIILYSILALAQCIVAFSHLPKEFTTDDFNIIFTYAVLVGVTFTHALTLFLSAILLVGVIREKLPLMKPWIVWTSIQVVMSVIMFVLWTTFSLVNHQGSGSLLLYVIEFLALMVRFYMLMIVASFYKQVEETGGETERLKNINIDSWYTA</sequence>
<keyword evidence="1" id="KW-1133">Transmembrane helix</keyword>
<dbReference type="OrthoDB" id="7457895at2759"/>
<evidence type="ECO:0000313" key="2">
    <source>
        <dbReference type="EMBL" id="CAF4857155.1"/>
    </source>
</evidence>
<dbReference type="AlphaFoldDB" id="A0A821SIK1"/>
<gene>
    <name evidence="2" type="ORF">PMACD_LOCUS7579</name>
</gene>
<keyword evidence="3" id="KW-1185">Reference proteome</keyword>
<dbReference type="Proteomes" id="UP000663880">
    <property type="component" value="Unassembled WGS sequence"/>
</dbReference>
<accession>A0A821SIK1</accession>
<organism evidence="2 3">
    <name type="scientific">Pieris macdunnoughi</name>
    <dbReference type="NCBI Taxonomy" id="345717"/>
    <lineage>
        <taxon>Eukaryota</taxon>
        <taxon>Metazoa</taxon>
        <taxon>Ecdysozoa</taxon>
        <taxon>Arthropoda</taxon>
        <taxon>Hexapoda</taxon>
        <taxon>Insecta</taxon>
        <taxon>Pterygota</taxon>
        <taxon>Neoptera</taxon>
        <taxon>Endopterygota</taxon>
        <taxon>Lepidoptera</taxon>
        <taxon>Glossata</taxon>
        <taxon>Ditrysia</taxon>
        <taxon>Papilionoidea</taxon>
        <taxon>Pieridae</taxon>
        <taxon>Pierinae</taxon>
        <taxon>Pieris</taxon>
    </lineage>
</organism>
<evidence type="ECO:0000256" key="1">
    <source>
        <dbReference type="SAM" id="Phobius"/>
    </source>
</evidence>
<name>A0A821SIK1_9NEOP</name>
<keyword evidence="1" id="KW-0472">Membrane</keyword>
<protein>
    <submittedName>
        <fullName evidence="2">Uncharacterized protein</fullName>
    </submittedName>
</protein>
<feature type="transmembrane region" description="Helical" evidence="1">
    <location>
        <begin position="30"/>
        <end position="57"/>
    </location>
</feature>
<dbReference type="PANTHER" id="PTHR36694">
    <property type="entry name" value="PASIFLORA 1, ISOFORM A-RELATED"/>
    <property type="match status" value="1"/>
</dbReference>
<keyword evidence="1" id="KW-0812">Transmembrane</keyword>